<feature type="compositionally biased region" description="Acidic residues" evidence="1">
    <location>
        <begin position="73"/>
        <end position="92"/>
    </location>
</feature>
<reference evidence="3 4" key="1">
    <citation type="journal article" date="2013" name="Genome Announc.">
        <title>Draft Genome Sequence of an Alphaproteobacterium, Caenispirillum salinarum AK4(T), Isolated from a Solar Saltern.</title>
        <authorList>
            <person name="Khatri I."/>
            <person name="Singh A."/>
            <person name="Korpole S."/>
            <person name="Pinnaka A.K."/>
            <person name="Subramanian S."/>
        </authorList>
    </citation>
    <scope>NUCLEOTIDE SEQUENCE [LARGE SCALE GENOMIC DNA]</scope>
    <source>
        <strain evidence="3 4">AK4</strain>
    </source>
</reference>
<protein>
    <submittedName>
        <fullName evidence="3">Uncharacterized protein</fullName>
    </submittedName>
</protein>
<gene>
    <name evidence="3" type="ORF">C882_2701</name>
</gene>
<dbReference type="STRING" id="1238182.C882_2701"/>
<dbReference type="AlphaFoldDB" id="K9H4Z5"/>
<feature type="signal peptide" evidence="2">
    <location>
        <begin position="1"/>
        <end position="30"/>
    </location>
</feature>
<dbReference type="EMBL" id="ANHY01000003">
    <property type="protein sequence ID" value="EKV32622.1"/>
    <property type="molecule type" value="Genomic_DNA"/>
</dbReference>
<feature type="compositionally biased region" description="Acidic residues" evidence="1">
    <location>
        <begin position="143"/>
        <end position="154"/>
    </location>
</feature>
<feature type="chain" id="PRO_5003929870" evidence="2">
    <location>
        <begin position="31"/>
        <end position="166"/>
    </location>
</feature>
<evidence type="ECO:0000256" key="2">
    <source>
        <dbReference type="SAM" id="SignalP"/>
    </source>
</evidence>
<dbReference type="Proteomes" id="UP000009881">
    <property type="component" value="Unassembled WGS sequence"/>
</dbReference>
<sequence length="166" mass="17285">MTRRPTTTTATATAAALLLGATALSAPALAADPGDYGVLNEEPGVELDTPLPRNAPITDTTPEAPTSTTIDVDVGEAPEYEVTVEDPDDIPDVGDYGGAPDLEPNVDGFAPPPPYETQIGESPSDLLSGRDEDTLLGRPETGDVPEFEITDPESDPLAPDVDMQVE</sequence>
<proteinExistence type="predicted"/>
<comment type="caution">
    <text evidence="3">The sequence shown here is derived from an EMBL/GenBank/DDBJ whole genome shotgun (WGS) entry which is preliminary data.</text>
</comment>
<name>K9H4Z5_9PROT</name>
<dbReference type="RefSeq" id="WP_009539110.1">
    <property type="nucleotide sequence ID" value="NZ_ANHY01000003.1"/>
</dbReference>
<feature type="region of interest" description="Disordered" evidence="1">
    <location>
        <begin position="30"/>
        <end position="166"/>
    </location>
</feature>
<evidence type="ECO:0000313" key="4">
    <source>
        <dbReference type="Proteomes" id="UP000009881"/>
    </source>
</evidence>
<feature type="compositionally biased region" description="Low complexity" evidence="1">
    <location>
        <begin position="57"/>
        <end position="71"/>
    </location>
</feature>
<keyword evidence="4" id="KW-1185">Reference proteome</keyword>
<evidence type="ECO:0000256" key="1">
    <source>
        <dbReference type="SAM" id="MobiDB-lite"/>
    </source>
</evidence>
<evidence type="ECO:0000313" key="3">
    <source>
        <dbReference type="EMBL" id="EKV32622.1"/>
    </source>
</evidence>
<keyword evidence="2" id="KW-0732">Signal</keyword>
<organism evidence="3 4">
    <name type="scientific">Caenispirillum salinarum AK4</name>
    <dbReference type="NCBI Taxonomy" id="1238182"/>
    <lineage>
        <taxon>Bacteria</taxon>
        <taxon>Pseudomonadati</taxon>
        <taxon>Pseudomonadota</taxon>
        <taxon>Alphaproteobacteria</taxon>
        <taxon>Rhodospirillales</taxon>
        <taxon>Novispirillaceae</taxon>
        <taxon>Caenispirillum</taxon>
    </lineage>
</organism>
<accession>K9H4Z5</accession>